<dbReference type="AlphaFoldDB" id="A0A097IJD8"/>
<keyword evidence="2" id="KW-1185">Reference proteome</keyword>
<dbReference type="EMBL" id="CP006764">
    <property type="protein sequence ID" value="AIT62234.1"/>
    <property type="molecule type" value="Genomic_DNA"/>
</dbReference>
<organism evidence="1 2">
    <name type="scientific">Corynebacterium doosanense CAU 212 = DSM 45436</name>
    <dbReference type="NCBI Taxonomy" id="558173"/>
    <lineage>
        <taxon>Bacteria</taxon>
        <taxon>Bacillati</taxon>
        <taxon>Actinomycetota</taxon>
        <taxon>Actinomycetes</taxon>
        <taxon>Mycobacteriales</taxon>
        <taxon>Corynebacteriaceae</taxon>
        <taxon>Corynebacterium</taxon>
    </lineage>
</organism>
<dbReference type="Proteomes" id="UP000029914">
    <property type="component" value="Chromosome"/>
</dbReference>
<gene>
    <name evidence="1" type="ORF">CDOO_03950</name>
</gene>
<dbReference type="STRING" id="558173.CDOO_03950"/>
<protein>
    <submittedName>
        <fullName evidence="1">Uncharacterized protein</fullName>
    </submittedName>
</protein>
<dbReference type="KEGG" id="cdo:CDOO_03950"/>
<reference evidence="1 2" key="1">
    <citation type="submission" date="2013-09" db="EMBL/GenBank/DDBJ databases">
        <title>Complete genome sequence of Corynebacterium doosanense CAU 212(T) (=DSM 45436(T)), isolated from activated sludge.</title>
        <authorList>
            <person name="Schaffert L."/>
            <person name="Albersmeier A."/>
            <person name="Kalinowski J."/>
            <person name="Ruckert C."/>
        </authorList>
    </citation>
    <scope>NUCLEOTIDE SEQUENCE [LARGE SCALE GENOMIC DNA]</scope>
    <source>
        <strain evidence="1 2">CAU 212</strain>
    </source>
</reference>
<sequence>MLLLAEPVSADEVRKFLDDAGFEARLSDGGDVVLSAVEGVELMISPVPRSLGGDGVLDNIHPVLTTDEEMQAIGMHSAHLIVGALGFGDVRDVYRAHARALSALAGLEHAVGYSIDGTTMGAQGLRSELANSPESPVQLWAPAWVWEGDDGVTGYTYGLAGFGLPELQLVDAEVSTPEAYLLLIDASRHLIAGGELKSFSGESASWVVDPSRKAWRLRR</sequence>
<dbReference type="HOGENOM" id="CLU_1259657_0_0_11"/>
<accession>A0A097IJD8</accession>
<evidence type="ECO:0000313" key="2">
    <source>
        <dbReference type="Proteomes" id="UP000029914"/>
    </source>
</evidence>
<evidence type="ECO:0000313" key="1">
    <source>
        <dbReference type="EMBL" id="AIT62234.1"/>
    </source>
</evidence>
<name>A0A097IJD8_9CORY</name>
<proteinExistence type="predicted"/>